<protein>
    <submittedName>
        <fullName evidence="1">Uncharacterized protein</fullName>
    </submittedName>
</protein>
<keyword evidence="2" id="KW-1185">Reference proteome</keyword>
<proteinExistence type="predicted"/>
<dbReference type="AlphaFoldDB" id="A0AAV6W2K5"/>
<organism evidence="1 2">
    <name type="scientific">Oedothorax gibbosus</name>
    <dbReference type="NCBI Taxonomy" id="931172"/>
    <lineage>
        <taxon>Eukaryota</taxon>
        <taxon>Metazoa</taxon>
        <taxon>Ecdysozoa</taxon>
        <taxon>Arthropoda</taxon>
        <taxon>Chelicerata</taxon>
        <taxon>Arachnida</taxon>
        <taxon>Araneae</taxon>
        <taxon>Araneomorphae</taxon>
        <taxon>Entelegynae</taxon>
        <taxon>Araneoidea</taxon>
        <taxon>Linyphiidae</taxon>
        <taxon>Erigoninae</taxon>
        <taxon>Oedothorax</taxon>
    </lineage>
</organism>
<dbReference type="EMBL" id="JAFNEN010000001">
    <property type="protein sequence ID" value="KAG8202058.1"/>
    <property type="molecule type" value="Genomic_DNA"/>
</dbReference>
<evidence type="ECO:0000313" key="1">
    <source>
        <dbReference type="EMBL" id="KAG8202058.1"/>
    </source>
</evidence>
<dbReference type="Proteomes" id="UP000827092">
    <property type="component" value="Unassembled WGS sequence"/>
</dbReference>
<comment type="caution">
    <text evidence="1">The sequence shown here is derived from an EMBL/GenBank/DDBJ whole genome shotgun (WGS) entry which is preliminary data.</text>
</comment>
<accession>A0AAV6W2K5</accession>
<evidence type="ECO:0000313" key="2">
    <source>
        <dbReference type="Proteomes" id="UP000827092"/>
    </source>
</evidence>
<gene>
    <name evidence="1" type="ORF">JTE90_010423</name>
</gene>
<sequence>MSKLKQLKMAAAHTNLALRSAETAEVRVPNDPGDVEKVNNYLCKLFEEADLNLETEATEEARERNRKRVMELCKKMEATEERGKET</sequence>
<reference evidence="1 2" key="1">
    <citation type="journal article" date="2022" name="Nat. Ecol. Evol.">
        <title>A masculinizing supergene underlies an exaggerated male reproductive morph in a spider.</title>
        <authorList>
            <person name="Hendrickx F."/>
            <person name="De Corte Z."/>
            <person name="Sonet G."/>
            <person name="Van Belleghem S.M."/>
            <person name="Kostlbacher S."/>
            <person name="Vangestel C."/>
        </authorList>
    </citation>
    <scope>NUCLEOTIDE SEQUENCE [LARGE SCALE GENOMIC DNA]</scope>
    <source>
        <strain evidence="1">W744_W776</strain>
    </source>
</reference>
<name>A0AAV6W2K5_9ARAC</name>